<accession>A0A9P0BME0</accession>
<dbReference type="OrthoDB" id="7478069at2759"/>
<feature type="compositionally biased region" description="Basic and acidic residues" evidence="1">
    <location>
        <begin position="118"/>
        <end position="147"/>
    </location>
</feature>
<reference evidence="3" key="1">
    <citation type="submission" date="2021-12" db="EMBL/GenBank/DDBJ databases">
        <authorList>
            <person name="King R."/>
        </authorList>
    </citation>
    <scope>NUCLEOTIDE SEQUENCE</scope>
</reference>
<organism evidence="3 4">
    <name type="scientific">Chrysodeixis includens</name>
    <name type="common">Soybean looper</name>
    <name type="synonym">Pseudoplusia includens</name>
    <dbReference type="NCBI Taxonomy" id="689277"/>
    <lineage>
        <taxon>Eukaryota</taxon>
        <taxon>Metazoa</taxon>
        <taxon>Ecdysozoa</taxon>
        <taxon>Arthropoda</taxon>
        <taxon>Hexapoda</taxon>
        <taxon>Insecta</taxon>
        <taxon>Pterygota</taxon>
        <taxon>Neoptera</taxon>
        <taxon>Endopterygota</taxon>
        <taxon>Lepidoptera</taxon>
        <taxon>Glossata</taxon>
        <taxon>Ditrysia</taxon>
        <taxon>Noctuoidea</taxon>
        <taxon>Noctuidae</taxon>
        <taxon>Plusiinae</taxon>
        <taxon>Chrysodeixis</taxon>
    </lineage>
</organism>
<evidence type="ECO:0000256" key="2">
    <source>
        <dbReference type="SAM" id="SignalP"/>
    </source>
</evidence>
<evidence type="ECO:0000256" key="1">
    <source>
        <dbReference type="SAM" id="MobiDB-lite"/>
    </source>
</evidence>
<evidence type="ECO:0000313" key="3">
    <source>
        <dbReference type="EMBL" id="CAH0583148.1"/>
    </source>
</evidence>
<sequence>MFIKLAVSFLVVSLVADTYGSPFGQLFDAVKKPAEIAKDTIQQPFQPVLGAFGSALNRKSRAAQGDSSSGSPAGLFDFVKKPAEVVKDAFEKPLQLFESLGAPLNRKSRQADDDDDDSSSKKKDDKKKNNEDKNKNDQKDDDKKGDQQRFQPIFDLFGSHVDRLSGAVSAFLSPSGNKQ</sequence>
<protein>
    <submittedName>
        <fullName evidence="3">Uncharacterized protein</fullName>
    </submittedName>
</protein>
<keyword evidence="2" id="KW-0732">Signal</keyword>
<dbReference type="EMBL" id="LR824015">
    <property type="protein sequence ID" value="CAH0583148.1"/>
    <property type="molecule type" value="Genomic_DNA"/>
</dbReference>
<evidence type="ECO:0000313" key="4">
    <source>
        <dbReference type="Proteomes" id="UP001154114"/>
    </source>
</evidence>
<name>A0A9P0BME0_CHRIL</name>
<keyword evidence="4" id="KW-1185">Reference proteome</keyword>
<dbReference type="AlphaFoldDB" id="A0A9P0BME0"/>
<gene>
    <name evidence="3" type="ORF">CINC_LOCUS2140</name>
</gene>
<feature type="chain" id="PRO_5040394987" evidence="2">
    <location>
        <begin position="21"/>
        <end position="179"/>
    </location>
</feature>
<proteinExistence type="predicted"/>
<feature type="signal peptide" evidence="2">
    <location>
        <begin position="1"/>
        <end position="20"/>
    </location>
</feature>
<dbReference type="Proteomes" id="UP001154114">
    <property type="component" value="Chromosome 12"/>
</dbReference>
<feature type="region of interest" description="Disordered" evidence="1">
    <location>
        <begin position="101"/>
        <end position="154"/>
    </location>
</feature>